<dbReference type="Proteomes" id="UP001056120">
    <property type="component" value="Linkage Group LG01"/>
</dbReference>
<comment type="caution">
    <text evidence="1">The sequence shown here is derived from an EMBL/GenBank/DDBJ whole genome shotgun (WGS) entry which is preliminary data.</text>
</comment>
<reference evidence="2" key="1">
    <citation type="journal article" date="2022" name="Mol. Ecol. Resour.">
        <title>The genomes of chicory, endive, great burdock and yacon provide insights into Asteraceae palaeo-polyploidization history and plant inulin production.</title>
        <authorList>
            <person name="Fan W."/>
            <person name="Wang S."/>
            <person name="Wang H."/>
            <person name="Wang A."/>
            <person name="Jiang F."/>
            <person name="Liu H."/>
            <person name="Zhao H."/>
            <person name="Xu D."/>
            <person name="Zhang Y."/>
        </authorList>
    </citation>
    <scope>NUCLEOTIDE SEQUENCE [LARGE SCALE GENOMIC DNA]</scope>
    <source>
        <strain evidence="2">cv. Yunnan</strain>
    </source>
</reference>
<protein>
    <submittedName>
        <fullName evidence="1">Uncharacterized protein</fullName>
    </submittedName>
</protein>
<keyword evidence="2" id="KW-1185">Reference proteome</keyword>
<name>A0ACB9KC14_9ASTR</name>
<evidence type="ECO:0000313" key="1">
    <source>
        <dbReference type="EMBL" id="KAI3829781.1"/>
    </source>
</evidence>
<organism evidence="1 2">
    <name type="scientific">Smallanthus sonchifolius</name>
    <dbReference type="NCBI Taxonomy" id="185202"/>
    <lineage>
        <taxon>Eukaryota</taxon>
        <taxon>Viridiplantae</taxon>
        <taxon>Streptophyta</taxon>
        <taxon>Embryophyta</taxon>
        <taxon>Tracheophyta</taxon>
        <taxon>Spermatophyta</taxon>
        <taxon>Magnoliopsida</taxon>
        <taxon>eudicotyledons</taxon>
        <taxon>Gunneridae</taxon>
        <taxon>Pentapetalae</taxon>
        <taxon>asterids</taxon>
        <taxon>campanulids</taxon>
        <taxon>Asterales</taxon>
        <taxon>Asteraceae</taxon>
        <taxon>Asteroideae</taxon>
        <taxon>Heliantheae alliance</taxon>
        <taxon>Millerieae</taxon>
        <taxon>Smallanthus</taxon>
    </lineage>
</organism>
<dbReference type="EMBL" id="CM042018">
    <property type="protein sequence ID" value="KAI3829781.1"/>
    <property type="molecule type" value="Genomic_DNA"/>
</dbReference>
<evidence type="ECO:0000313" key="2">
    <source>
        <dbReference type="Proteomes" id="UP001056120"/>
    </source>
</evidence>
<accession>A0ACB9KC14</accession>
<reference evidence="1 2" key="2">
    <citation type="journal article" date="2022" name="Mol. Ecol. Resour.">
        <title>The genomes of chicory, endive, great burdock and yacon provide insights into Asteraceae paleo-polyploidization history and plant inulin production.</title>
        <authorList>
            <person name="Fan W."/>
            <person name="Wang S."/>
            <person name="Wang H."/>
            <person name="Wang A."/>
            <person name="Jiang F."/>
            <person name="Liu H."/>
            <person name="Zhao H."/>
            <person name="Xu D."/>
            <person name="Zhang Y."/>
        </authorList>
    </citation>
    <scope>NUCLEOTIDE SEQUENCE [LARGE SCALE GENOMIC DNA]</scope>
    <source>
        <strain evidence="2">cv. Yunnan</strain>
        <tissue evidence="1">Leaves</tissue>
    </source>
</reference>
<gene>
    <name evidence="1" type="ORF">L1987_03909</name>
</gene>
<sequence>MVSNEPREMPYFPGTRERPIELSSDDSSGVYHYHPSKEIWGMEVDSHKIRREEESDLSGYQADSEFSNWRIDTPLPHVSSLHAGTSCSKKPRMSVRTSQENI</sequence>
<proteinExistence type="predicted"/>